<evidence type="ECO:0000313" key="2">
    <source>
        <dbReference type="Proteomes" id="UP000519897"/>
    </source>
</evidence>
<gene>
    <name evidence="1" type="ORF">GGQ72_004658</name>
</gene>
<organism evidence="1 2">
    <name type="scientific">Rhizobium rhizoryzae</name>
    <dbReference type="NCBI Taxonomy" id="451876"/>
    <lineage>
        <taxon>Bacteria</taxon>
        <taxon>Pseudomonadati</taxon>
        <taxon>Pseudomonadota</taxon>
        <taxon>Alphaproteobacteria</taxon>
        <taxon>Hyphomicrobiales</taxon>
        <taxon>Rhizobiaceae</taxon>
        <taxon>Rhizobium/Agrobacterium group</taxon>
        <taxon>Rhizobium</taxon>
    </lineage>
</organism>
<evidence type="ECO:0000313" key="1">
    <source>
        <dbReference type="EMBL" id="MBB4146089.1"/>
    </source>
</evidence>
<sequence length="129" mass="14420">MTNIRNVFLVLLTTLMLMVILALATTPRLGMIFAKCNERFSEQRNAPDRKIVGPPSSRVLKSGFSSGLYPIGQSTEFALIEALQAHDILVDETHSFMLFDNGRQITVQIINAAGMEIATYDFDYCGRIF</sequence>
<dbReference type="RefSeq" id="WP_183898094.1">
    <property type="nucleotide sequence ID" value="NZ_JACIEC010000018.1"/>
</dbReference>
<keyword evidence="2" id="KW-1185">Reference proteome</keyword>
<dbReference type="AlphaFoldDB" id="A0A7W6LKN1"/>
<name>A0A7W6LKN1_9HYPH</name>
<protein>
    <submittedName>
        <fullName evidence="1">Uncharacterized protein</fullName>
    </submittedName>
</protein>
<accession>A0A7W6LKN1</accession>
<dbReference type="Proteomes" id="UP000519897">
    <property type="component" value="Unassembled WGS sequence"/>
</dbReference>
<reference evidence="1 2" key="1">
    <citation type="submission" date="2020-08" db="EMBL/GenBank/DDBJ databases">
        <title>Genomic Encyclopedia of Type Strains, Phase IV (KMG-IV): sequencing the most valuable type-strain genomes for metagenomic binning, comparative biology and taxonomic classification.</title>
        <authorList>
            <person name="Goeker M."/>
        </authorList>
    </citation>
    <scope>NUCLEOTIDE SEQUENCE [LARGE SCALE GENOMIC DNA]</scope>
    <source>
        <strain evidence="1 2">DSM 29514</strain>
    </source>
</reference>
<dbReference type="EMBL" id="JACIEC010000018">
    <property type="protein sequence ID" value="MBB4146089.1"/>
    <property type="molecule type" value="Genomic_DNA"/>
</dbReference>
<proteinExistence type="predicted"/>
<comment type="caution">
    <text evidence="1">The sequence shown here is derived from an EMBL/GenBank/DDBJ whole genome shotgun (WGS) entry which is preliminary data.</text>
</comment>